<dbReference type="InterPro" id="IPR011701">
    <property type="entry name" value="MFS"/>
</dbReference>
<dbReference type="OrthoDB" id="10020244at2"/>
<keyword evidence="3 4" id="KW-0472">Membrane</keyword>
<dbReference type="EMBL" id="VAJB01000002">
    <property type="protein sequence ID" value="TRB76112.1"/>
    <property type="molecule type" value="Genomic_DNA"/>
</dbReference>
<evidence type="ECO:0000256" key="2">
    <source>
        <dbReference type="ARBA" id="ARBA00022989"/>
    </source>
</evidence>
<feature type="transmembrane region" description="Helical" evidence="4">
    <location>
        <begin position="50"/>
        <end position="69"/>
    </location>
</feature>
<dbReference type="EMBL" id="VAJI01000002">
    <property type="protein sequence ID" value="TRB39978.1"/>
    <property type="molecule type" value="Genomic_DNA"/>
</dbReference>
<gene>
    <name evidence="6" type="ORF">FEA53_02255</name>
    <name evidence="5" type="ORF">FEB89_02260</name>
</gene>
<dbReference type="Pfam" id="PF07690">
    <property type="entry name" value="MFS_1"/>
    <property type="match status" value="1"/>
</dbReference>
<evidence type="ECO:0000256" key="4">
    <source>
        <dbReference type="SAM" id="Phobius"/>
    </source>
</evidence>
<feature type="transmembrane region" description="Helical" evidence="4">
    <location>
        <begin position="201"/>
        <end position="219"/>
    </location>
</feature>
<dbReference type="GO" id="GO:0022857">
    <property type="term" value="F:transmembrane transporter activity"/>
    <property type="evidence" value="ECO:0007669"/>
    <property type="project" value="InterPro"/>
</dbReference>
<organism evidence="6 7">
    <name type="scientific">Mannheimia haemolytica</name>
    <name type="common">Pasteurella haemolytica</name>
    <dbReference type="NCBI Taxonomy" id="75985"/>
    <lineage>
        <taxon>Bacteria</taxon>
        <taxon>Pseudomonadati</taxon>
        <taxon>Pseudomonadota</taxon>
        <taxon>Gammaproteobacteria</taxon>
        <taxon>Pasteurellales</taxon>
        <taxon>Pasteurellaceae</taxon>
        <taxon>Mannheimia</taxon>
    </lineage>
</organism>
<feature type="transmembrane region" description="Helical" evidence="4">
    <location>
        <begin position="161"/>
        <end position="180"/>
    </location>
</feature>
<evidence type="ECO:0000313" key="8">
    <source>
        <dbReference type="Proteomes" id="UP000318394"/>
    </source>
</evidence>
<evidence type="ECO:0000313" key="7">
    <source>
        <dbReference type="Proteomes" id="UP000315164"/>
    </source>
</evidence>
<dbReference type="RefSeq" id="WP_006250440.1">
    <property type="nucleotide sequence ID" value="NZ_CP011098.1"/>
</dbReference>
<dbReference type="SUPFAM" id="SSF103473">
    <property type="entry name" value="MFS general substrate transporter"/>
    <property type="match status" value="1"/>
</dbReference>
<keyword evidence="8" id="KW-1185">Reference proteome</keyword>
<dbReference type="KEGG" id="mhay:VK67_11985"/>
<dbReference type="Proteomes" id="UP000318394">
    <property type="component" value="Unassembled WGS sequence"/>
</dbReference>
<dbReference type="InterPro" id="IPR036259">
    <property type="entry name" value="MFS_trans_sf"/>
</dbReference>
<feature type="transmembrane region" description="Helical" evidence="4">
    <location>
        <begin position="266"/>
        <end position="285"/>
    </location>
</feature>
<sequence length="369" mass="42790">MKLPKLGNFNQSEIMMRMLVFFNSIFSSTLIAFAIFFFMDNGINAHEVSFLVSVKFWAIMLFSLSIYIFNQTQIRYLFVLSGILKIIAVIIIYLEQSLISLTAFILINCLGGILFSIPYKLYVQQTAKNISYEFSIRYTIHNIASALSPLLFYLFLDINSYLLFMLVISILFTLFSLKVNAKIAIRKERFFISFKSFDKDFFVFVFLSYILFSMCYLLYEQLIPTILKQWGNFNLYPIWVILNSIAIALLQIRLYKSVTKRITHQFSLILSFIICIILSGLFMFISQNIVTLFIVLVGVTYLEMFFSTAMDTLIASSKYSKDYFIFANFFLAIGATLSALSYSIGIEILGYVLLFLLCMLCIIYRKIFI</sequence>
<keyword evidence="1 4" id="KW-0812">Transmembrane</keyword>
<dbReference type="Proteomes" id="UP000315164">
    <property type="component" value="Unassembled WGS sequence"/>
</dbReference>
<feature type="transmembrane region" description="Helical" evidence="4">
    <location>
        <begin position="100"/>
        <end position="122"/>
    </location>
</feature>
<evidence type="ECO:0000256" key="3">
    <source>
        <dbReference type="ARBA" id="ARBA00023136"/>
    </source>
</evidence>
<feature type="transmembrane region" description="Helical" evidence="4">
    <location>
        <begin position="348"/>
        <end position="368"/>
    </location>
</feature>
<dbReference type="GeneID" id="67370096"/>
<comment type="caution">
    <text evidence="6">The sequence shown here is derived from an EMBL/GenBank/DDBJ whole genome shotgun (WGS) entry which is preliminary data.</text>
</comment>
<dbReference type="AlphaFoldDB" id="A0A547EP21"/>
<feature type="transmembrane region" description="Helical" evidence="4">
    <location>
        <begin position="291"/>
        <end position="311"/>
    </location>
</feature>
<feature type="transmembrane region" description="Helical" evidence="4">
    <location>
        <begin position="235"/>
        <end position="254"/>
    </location>
</feature>
<dbReference type="Gene3D" id="1.20.1250.20">
    <property type="entry name" value="MFS general substrate transporter like domains"/>
    <property type="match status" value="1"/>
</dbReference>
<keyword evidence="2 4" id="KW-1133">Transmembrane helix</keyword>
<feature type="transmembrane region" description="Helical" evidence="4">
    <location>
        <begin position="20"/>
        <end position="38"/>
    </location>
</feature>
<name>A0A547EP21_MANHA</name>
<dbReference type="KEGG" id="mhaq:WC39_11980"/>
<evidence type="ECO:0000313" key="5">
    <source>
        <dbReference type="EMBL" id="TRB39978.1"/>
    </source>
</evidence>
<evidence type="ECO:0000313" key="6">
    <source>
        <dbReference type="EMBL" id="TRB76112.1"/>
    </source>
</evidence>
<feature type="transmembrane region" description="Helical" evidence="4">
    <location>
        <begin position="134"/>
        <end position="155"/>
    </location>
</feature>
<reference evidence="7 8" key="1">
    <citation type="journal article" date="2019" name="Vet. Microbiol.">
        <title>Genetic characterization of susceptible and multi-drug resistant Mannheimia haemolytica isolated from high-risk stocker calves prior to and after antimicrobial metaphylaxis.</title>
        <authorList>
            <person name="Snyder E.R."/>
            <person name="Alvarez-Narvaez S."/>
            <person name="Credille B.C."/>
        </authorList>
    </citation>
    <scope>NUCLEOTIDE SEQUENCE [LARGE SCALE GENOMIC DNA]</scope>
    <source>
        <strain evidence="6 7">UGA-R5-128-1</strain>
        <strain evidence="5 8">UGA-R7-163-1</strain>
    </source>
</reference>
<evidence type="ECO:0000256" key="1">
    <source>
        <dbReference type="ARBA" id="ARBA00022692"/>
    </source>
</evidence>
<feature type="transmembrane region" description="Helical" evidence="4">
    <location>
        <begin position="323"/>
        <end position="342"/>
    </location>
</feature>
<protein>
    <submittedName>
        <fullName evidence="6">MFS transporter</fullName>
    </submittedName>
</protein>
<accession>A0A547EP21</accession>
<proteinExistence type="predicted"/>
<feature type="transmembrane region" description="Helical" evidence="4">
    <location>
        <begin position="76"/>
        <end position="94"/>
    </location>
</feature>